<sequence length="127" mass="14368">MHVSRQKTAKIRHLEPPPKKGTHDFSKASKKIQKLRVLEMPKVCGNVSRTFIKRAEIDVTGVPYAAKLPFQILPAHPNVEFLYLGQIALQHPTEWIGNEVEGFNGSTFAKPCNRQLDSKRPLELQKA</sequence>
<accession>A0A2G5SL27</accession>
<gene>
    <name evidence="2" type="primary">Cnig_chr_X.g22633</name>
    <name evidence="2" type="ORF">B9Z55_022633</name>
</gene>
<dbReference type="AlphaFoldDB" id="A0A2G5SL27"/>
<evidence type="ECO:0000313" key="2">
    <source>
        <dbReference type="EMBL" id="PIC15794.1"/>
    </source>
</evidence>
<proteinExistence type="predicted"/>
<evidence type="ECO:0000256" key="1">
    <source>
        <dbReference type="SAM" id="MobiDB-lite"/>
    </source>
</evidence>
<dbReference type="EMBL" id="PDUG01000006">
    <property type="protein sequence ID" value="PIC15794.1"/>
    <property type="molecule type" value="Genomic_DNA"/>
</dbReference>
<protein>
    <submittedName>
        <fullName evidence="2">Uncharacterized protein</fullName>
    </submittedName>
</protein>
<organism evidence="2 3">
    <name type="scientific">Caenorhabditis nigoni</name>
    <dbReference type="NCBI Taxonomy" id="1611254"/>
    <lineage>
        <taxon>Eukaryota</taxon>
        <taxon>Metazoa</taxon>
        <taxon>Ecdysozoa</taxon>
        <taxon>Nematoda</taxon>
        <taxon>Chromadorea</taxon>
        <taxon>Rhabditida</taxon>
        <taxon>Rhabditina</taxon>
        <taxon>Rhabditomorpha</taxon>
        <taxon>Rhabditoidea</taxon>
        <taxon>Rhabditidae</taxon>
        <taxon>Peloderinae</taxon>
        <taxon>Caenorhabditis</taxon>
    </lineage>
</organism>
<feature type="region of interest" description="Disordered" evidence="1">
    <location>
        <begin position="1"/>
        <end position="27"/>
    </location>
</feature>
<name>A0A2G5SL27_9PELO</name>
<dbReference type="Proteomes" id="UP000230233">
    <property type="component" value="Chromosome X"/>
</dbReference>
<feature type="compositionally biased region" description="Basic residues" evidence="1">
    <location>
        <begin position="1"/>
        <end position="11"/>
    </location>
</feature>
<comment type="caution">
    <text evidence="2">The sequence shown here is derived from an EMBL/GenBank/DDBJ whole genome shotgun (WGS) entry which is preliminary data.</text>
</comment>
<reference evidence="3" key="1">
    <citation type="submission" date="2017-10" db="EMBL/GenBank/DDBJ databases">
        <title>Rapid genome shrinkage in a self-fertile nematode reveals novel sperm competition proteins.</title>
        <authorList>
            <person name="Yin D."/>
            <person name="Schwarz E.M."/>
            <person name="Thomas C.G."/>
            <person name="Felde R.L."/>
            <person name="Korf I.F."/>
            <person name="Cutter A.D."/>
            <person name="Schartner C.M."/>
            <person name="Ralston E.J."/>
            <person name="Meyer B.J."/>
            <person name="Haag E.S."/>
        </authorList>
    </citation>
    <scope>NUCLEOTIDE SEQUENCE [LARGE SCALE GENOMIC DNA]</scope>
    <source>
        <strain evidence="3">JU1422</strain>
    </source>
</reference>
<keyword evidence="3" id="KW-1185">Reference proteome</keyword>
<evidence type="ECO:0000313" key="3">
    <source>
        <dbReference type="Proteomes" id="UP000230233"/>
    </source>
</evidence>
<feature type="compositionally biased region" description="Basic and acidic residues" evidence="1">
    <location>
        <begin position="12"/>
        <end position="27"/>
    </location>
</feature>